<evidence type="ECO:0000259" key="9">
    <source>
        <dbReference type="Pfam" id="PF12704"/>
    </source>
</evidence>
<evidence type="ECO:0008006" key="12">
    <source>
        <dbReference type="Google" id="ProtNLM"/>
    </source>
</evidence>
<gene>
    <name evidence="10" type="ORF">C450_14602</name>
</gene>
<sequence length="420" mass="43886">MTMDFRETLRIASRSIRSHKLRSVLTVIGVVIGIASVVTFATFGASVEADIVGDIGSTSASNVYVLPTPGGEDDGGGGPGPGIGGLAQPVFTDNDVTQLREIDGVRQTLPRGNVRVNSLSYANDTVSRNQITATTPASFPADAIVEGRAFESGEQEVVVSEAATQAFETNLSVGDSLSITRANGEQASVAVVGIANRTAGQFSFASFGGQPRFYVPIEPFYQRTVESPSLGVNQRAYPQVTVVAEPARINTVKNDVQAFLGDSDAAELKPESVELSAQTSGDFVEDIQEIINQVTRFVTGIAVIALIVGAIGIANIMLVSVTERTREIGIMKAVGARNRDVMGLFLAEATVLGGAGAIVGLPLGLAVAYGATAYAEVAFTPAYVWFAIAVGVGVLVGVVAGLYPAWRAARVDPIDALRYE</sequence>
<evidence type="ECO:0000256" key="2">
    <source>
        <dbReference type="ARBA" id="ARBA00022475"/>
    </source>
</evidence>
<comment type="similarity">
    <text evidence="6">Belongs to the ABC-4 integral membrane protein family.</text>
</comment>
<dbReference type="InterPro" id="IPR025857">
    <property type="entry name" value="MacB_PCD"/>
</dbReference>
<dbReference type="InterPro" id="IPR003838">
    <property type="entry name" value="ABC3_permease_C"/>
</dbReference>
<dbReference type="PANTHER" id="PTHR30572:SF4">
    <property type="entry name" value="ABC TRANSPORTER PERMEASE YTRF"/>
    <property type="match status" value="1"/>
</dbReference>
<accession>M0N1C7</accession>
<evidence type="ECO:0000256" key="4">
    <source>
        <dbReference type="ARBA" id="ARBA00022989"/>
    </source>
</evidence>
<evidence type="ECO:0000313" key="11">
    <source>
        <dbReference type="Proteomes" id="UP000011625"/>
    </source>
</evidence>
<dbReference type="STRING" id="1227456.C450_14602"/>
<evidence type="ECO:0000256" key="7">
    <source>
        <dbReference type="SAM" id="Phobius"/>
    </source>
</evidence>
<dbReference type="GO" id="GO:0022857">
    <property type="term" value="F:transmembrane transporter activity"/>
    <property type="evidence" value="ECO:0007669"/>
    <property type="project" value="TreeGrafter"/>
</dbReference>
<dbReference type="AlphaFoldDB" id="M0N1C7"/>
<keyword evidence="5 7" id="KW-0472">Membrane</keyword>
<organism evidence="10 11">
    <name type="scientific">Halococcus salifodinae DSM 8989</name>
    <dbReference type="NCBI Taxonomy" id="1227456"/>
    <lineage>
        <taxon>Archaea</taxon>
        <taxon>Methanobacteriati</taxon>
        <taxon>Methanobacteriota</taxon>
        <taxon>Stenosarchaea group</taxon>
        <taxon>Halobacteria</taxon>
        <taxon>Halobacteriales</taxon>
        <taxon>Halococcaceae</taxon>
        <taxon>Halococcus</taxon>
    </lineage>
</organism>
<feature type="domain" description="ABC3 transporter permease C-terminal" evidence="8">
    <location>
        <begin position="301"/>
        <end position="413"/>
    </location>
</feature>
<evidence type="ECO:0000256" key="1">
    <source>
        <dbReference type="ARBA" id="ARBA00004651"/>
    </source>
</evidence>
<dbReference type="EMBL" id="AOME01000070">
    <property type="protein sequence ID" value="EMA50909.1"/>
    <property type="molecule type" value="Genomic_DNA"/>
</dbReference>
<feature type="transmembrane region" description="Helical" evidence="7">
    <location>
        <begin position="297"/>
        <end position="321"/>
    </location>
</feature>
<keyword evidence="2" id="KW-1003">Cell membrane</keyword>
<comment type="subcellular location">
    <subcellularLocation>
        <location evidence="1">Cell membrane</location>
        <topology evidence="1">Multi-pass membrane protein</topology>
    </subcellularLocation>
</comment>
<evidence type="ECO:0000256" key="6">
    <source>
        <dbReference type="ARBA" id="ARBA00038076"/>
    </source>
</evidence>
<dbReference type="Pfam" id="PF12704">
    <property type="entry name" value="MacB_PCD"/>
    <property type="match status" value="1"/>
</dbReference>
<name>M0N1C7_9EURY</name>
<proteinExistence type="inferred from homology"/>
<keyword evidence="3 7" id="KW-0812">Transmembrane</keyword>
<keyword evidence="4 7" id="KW-1133">Transmembrane helix</keyword>
<feature type="transmembrane region" description="Helical" evidence="7">
    <location>
        <begin position="382"/>
        <end position="403"/>
    </location>
</feature>
<feature type="transmembrane region" description="Helical" evidence="7">
    <location>
        <begin position="342"/>
        <end position="370"/>
    </location>
</feature>
<dbReference type="Proteomes" id="UP000011625">
    <property type="component" value="Unassembled WGS sequence"/>
</dbReference>
<reference evidence="10 11" key="1">
    <citation type="journal article" date="2014" name="PLoS Genet.">
        <title>Phylogenetically driven sequencing of extremely halophilic archaea reveals strategies for static and dynamic osmo-response.</title>
        <authorList>
            <person name="Becker E.A."/>
            <person name="Seitzer P.M."/>
            <person name="Tritt A."/>
            <person name="Larsen D."/>
            <person name="Krusor M."/>
            <person name="Yao A.I."/>
            <person name="Wu D."/>
            <person name="Madern D."/>
            <person name="Eisen J.A."/>
            <person name="Darling A.E."/>
            <person name="Facciotti M.T."/>
        </authorList>
    </citation>
    <scope>NUCLEOTIDE SEQUENCE [LARGE SCALE GENOMIC DNA]</scope>
    <source>
        <strain evidence="10 11">DSM 8989</strain>
    </source>
</reference>
<dbReference type="PANTHER" id="PTHR30572">
    <property type="entry name" value="MEMBRANE COMPONENT OF TRANSPORTER-RELATED"/>
    <property type="match status" value="1"/>
</dbReference>
<evidence type="ECO:0000256" key="3">
    <source>
        <dbReference type="ARBA" id="ARBA00022692"/>
    </source>
</evidence>
<dbReference type="PATRIC" id="fig|1227456.3.peg.2962"/>
<comment type="caution">
    <text evidence="10">The sequence shown here is derived from an EMBL/GenBank/DDBJ whole genome shotgun (WGS) entry which is preliminary data.</text>
</comment>
<feature type="transmembrane region" description="Helical" evidence="7">
    <location>
        <begin position="21"/>
        <end position="43"/>
    </location>
</feature>
<dbReference type="GO" id="GO:0005886">
    <property type="term" value="C:plasma membrane"/>
    <property type="evidence" value="ECO:0007669"/>
    <property type="project" value="UniProtKB-SubCell"/>
</dbReference>
<dbReference type="Pfam" id="PF02687">
    <property type="entry name" value="FtsX"/>
    <property type="match status" value="1"/>
</dbReference>
<dbReference type="InterPro" id="IPR050250">
    <property type="entry name" value="Macrolide_Exporter_MacB"/>
</dbReference>
<evidence type="ECO:0000256" key="5">
    <source>
        <dbReference type="ARBA" id="ARBA00023136"/>
    </source>
</evidence>
<evidence type="ECO:0000259" key="8">
    <source>
        <dbReference type="Pfam" id="PF02687"/>
    </source>
</evidence>
<feature type="domain" description="MacB-like periplasmic core" evidence="9">
    <location>
        <begin position="23"/>
        <end position="258"/>
    </location>
</feature>
<protein>
    <recommendedName>
        <fullName evidence="12">ABC transporter permease</fullName>
    </recommendedName>
</protein>
<evidence type="ECO:0000313" key="10">
    <source>
        <dbReference type="EMBL" id="EMA50909.1"/>
    </source>
</evidence>
<keyword evidence="11" id="KW-1185">Reference proteome</keyword>